<evidence type="ECO:0000313" key="4">
    <source>
        <dbReference type="EMBL" id="PAA64164.1"/>
    </source>
</evidence>
<evidence type="ECO:0000256" key="3">
    <source>
        <dbReference type="SAM" id="MobiDB-lite"/>
    </source>
</evidence>
<dbReference type="Gene3D" id="1.25.10.10">
    <property type="entry name" value="Leucine-rich Repeat Variant"/>
    <property type="match status" value="3"/>
</dbReference>
<dbReference type="InterPro" id="IPR040108">
    <property type="entry name" value="Laa1/Sip1/HEATR5"/>
</dbReference>
<dbReference type="Pfam" id="PF20210">
    <property type="entry name" value="Laa1_Sip1_HTR5"/>
    <property type="match status" value="1"/>
</dbReference>
<protein>
    <recommendedName>
        <fullName evidence="6">HEAT repeat-containing protein 5B</fullName>
    </recommendedName>
</protein>
<dbReference type="GO" id="GO:0030139">
    <property type="term" value="C:endocytic vesicle"/>
    <property type="evidence" value="ECO:0007669"/>
    <property type="project" value="TreeGrafter"/>
</dbReference>
<feature type="compositionally biased region" description="Low complexity" evidence="3">
    <location>
        <begin position="1262"/>
        <end position="1272"/>
    </location>
</feature>
<dbReference type="Proteomes" id="UP000215902">
    <property type="component" value="Unassembled WGS sequence"/>
</dbReference>
<feature type="region of interest" description="Disordered" evidence="3">
    <location>
        <begin position="2040"/>
        <end position="2063"/>
    </location>
</feature>
<accession>A0A267ET67</accession>
<sequence length="2076" mass="222833">MELAHSLLLNEECLAQLRDVEKPVFIYEWLRFLDKVLVAAQKSDIKEKQNTLVEQLLAQLHNEPGPPTRRLLASCLANVFHVGDSLGLFDAIDRCNDIMRSKDDSLSYLQTKLAAICCLGGMYERLGRLVGRTFKDTVTLLVKAVKTSESQVRAEIMHTLERVVNGLGAAGSGCYKEIYKAAKTCLTAERHMHVRCAAARCMMALVQHAAFMYTTELESVVSLCLKALAESNYDVRCDVARLLGFLLHRALSPATQHPGQSQSMPGSGQAGQQSQSSQQSGSGRKTTMEEALNLLAGGFLKGGGSFLKSGVESLKNSGPNREIRVGVSYAYVQFASFMGSRWLERNLQVYLSQVLQLLSNPKTTSGSHVDCVYARNCVLYILHTISRTLLSDRAQLTAAREIIAIVANCSSAAAAAATAAAVAAAATAGPNSASASSGGIGGGTIVAATTSSSSGSGDESAQLIVCAMQHLAGVLYSAGSSAASLLEDGAHLVDTAMAVLLHPSQAARLASAHLLKCLALALPGQLSPLLDRCLTQLQQLKTSPESVHGCSLAIAGLVSAVSGGHGVPQAKARQVFQAGEELLRLASQNSRLSLQRTQAAWFLLGAGMTLSGPAVRPHLPRMFLTWRNALPRSAKELEAERSRGDAFTWQVTLESRAGALCSMQAFLTHCPELCSEETLRRLLQPLDQAVTMMASLPQIVKSFGPHLKAPAALCRQRLYCLLQQLPTSYLESMHHPLLRELVSEFTLTENPANHTTSLLRSLCHPDDSAVLGSWLQDTDDKILEDQLQPYLASGSGALEHDPAALFLTREPASMTSPGPLPLGVSVIDNSLQLFGVVFPRVNHKHRQQMLNHFGECIRQARSSRQQAIQVNIFTAVLSAMKKLAESRSPFGDAELRTLAVSLILDSLSSQNPVLRCAGAECLGRMCQVIDEGRFTSEMAAACFERLQTSRDACLRTGHALALGCLHRYVGSIGSVQSILETSVKIMLALSEADTSTVTTSSVTHVWSLHALALIADSGAPQFRSFVSLNLGHVLKLLLKVQPSEVSVHQCLGRLLSAIITFLGPELTQNSSLVTTARMSCLVCCAIMQQHPDALVQATAVSCLQQLHMFAPRHVNLAGLVPLLCKSLDSPHLVLRRAAVSCLRQLAQRESDEVVEHAERATAQLDPTAATSQQQQQQQHLTQRGLEAALFAMLDRETDAQLRGHLRDTLHSLLNTARLGGWLQLLKEVLQSATVGDTGFSGEDDSALGGGAGGKIKGGGVGATSTAASAASGGAKGASKSDKNNGGGDDDDDEDDDDDDDDGKFRGTSDAEVTHPVLASRWPTRVLAVELLLRLMTAGVENQPDKPDKLVPYLADLVKMAFIAATAESDQLRLCGLDALERVIRDFASVPEPELPGVLLLEQYQAQVGAALRPAFAPDTSPDVTAAACRVCSAWIGSGVARDLGDLRRVTQLLVSSLAKLSDSTPSASKQVFSESAATMERLAVLRAWAQVYIIGASSGGGGGGETSGSNEDHGGSLLSFVRPQLHRLADLWLAALREHALLSLPAELASQLPAYKPDIAESSRPHYAANWAALLEASALRLREEESQEPTTGFNNTSQTNAGETTAGDEADRTTRYKERLHLLLGLAVEALCALVSRQPLLVVDQCLRACAHLLEPEAARLCLSKEPALLAELAQALHRTLLTRDSPATHNLCCRVLARILSIGVGLKEGRDSGAIIPGHSVAFACLEAALCLLLRYQPDLCPQLRVPACPAAQQQQQSESPESQLLASAVALFPLVPPVCSPAGALSVLPALCHLLLAILQRPPPQGQLAPVRRAARDALLALARDCESRGAIWTELCACTALKVSQTDHLDTGERAKFLSDLCLTCPAMCRRPQLADCLCNLLDALWTSEHRPTESAELSASLVRAAPLRRAYFARRLAPKAFAELLRLGELESADDANLNALDGAAALASAVLSATNATDQVVSNESVTRRKLLLLLLTPLVNLLQPEQPDSAASRQAWIQLQKVLPQYAELTRSLLIEVPELKTRLEATQRALQAKQQQQRQQGDASQRRLLEQQQQQPTIQLKMDFSGFS</sequence>
<dbReference type="InterPro" id="IPR046837">
    <property type="entry name" value="Laa1/Sip1/HEATR5-like_HEAT"/>
</dbReference>
<comment type="caution">
    <text evidence="4">The sequence shown here is derived from an EMBL/GenBank/DDBJ whole genome shotgun (WGS) entry which is preliminary data.</text>
</comment>
<evidence type="ECO:0000313" key="5">
    <source>
        <dbReference type="Proteomes" id="UP000215902"/>
    </source>
</evidence>
<dbReference type="SUPFAM" id="SSF48371">
    <property type="entry name" value="ARM repeat"/>
    <property type="match status" value="2"/>
</dbReference>
<feature type="region of interest" description="Disordered" evidence="3">
    <location>
        <begin position="256"/>
        <end position="284"/>
    </location>
</feature>
<keyword evidence="5" id="KW-1185">Reference proteome</keyword>
<dbReference type="STRING" id="282301.A0A267ET67"/>
<dbReference type="InterPro" id="IPR011989">
    <property type="entry name" value="ARM-like"/>
</dbReference>
<keyword evidence="2" id="KW-0677">Repeat</keyword>
<feature type="compositionally biased region" description="Polar residues" evidence="3">
    <location>
        <begin position="1589"/>
        <end position="1604"/>
    </location>
</feature>
<dbReference type="GO" id="GO:0006897">
    <property type="term" value="P:endocytosis"/>
    <property type="evidence" value="ECO:0007669"/>
    <property type="project" value="TreeGrafter"/>
</dbReference>
<dbReference type="InterPro" id="IPR016024">
    <property type="entry name" value="ARM-type_fold"/>
</dbReference>
<dbReference type="GO" id="GO:0005794">
    <property type="term" value="C:Golgi apparatus"/>
    <property type="evidence" value="ECO:0007669"/>
    <property type="project" value="TreeGrafter"/>
</dbReference>
<feature type="compositionally biased region" description="Low complexity" evidence="3">
    <location>
        <begin position="259"/>
        <end position="283"/>
    </location>
</feature>
<name>A0A267ET67_9PLAT</name>
<proteinExistence type="inferred from homology"/>
<evidence type="ECO:0000256" key="2">
    <source>
        <dbReference type="ARBA" id="ARBA00022737"/>
    </source>
</evidence>
<dbReference type="PANTHER" id="PTHR21663">
    <property type="entry name" value="HYPOTHETICAL HEAT DOMAIN-CONTAINING"/>
    <property type="match status" value="1"/>
</dbReference>
<feature type="region of interest" description="Disordered" evidence="3">
    <location>
        <begin position="1261"/>
        <end position="1309"/>
    </location>
</feature>
<dbReference type="GO" id="GO:0016020">
    <property type="term" value="C:membrane"/>
    <property type="evidence" value="ECO:0007669"/>
    <property type="project" value="TreeGrafter"/>
</dbReference>
<feature type="region of interest" description="Disordered" evidence="3">
    <location>
        <begin position="1585"/>
        <end position="1612"/>
    </location>
</feature>
<dbReference type="PANTHER" id="PTHR21663:SF0">
    <property type="entry name" value="HEAT REPEAT-CONTAINING PROTEIN 5B"/>
    <property type="match status" value="1"/>
</dbReference>
<dbReference type="GO" id="GO:0008104">
    <property type="term" value="P:intracellular protein localization"/>
    <property type="evidence" value="ECO:0007669"/>
    <property type="project" value="TreeGrafter"/>
</dbReference>
<organism evidence="4 5">
    <name type="scientific">Macrostomum lignano</name>
    <dbReference type="NCBI Taxonomy" id="282301"/>
    <lineage>
        <taxon>Eukaryota</taxon>
        <taxon>Metazoa</taxon>
        <taxon>Spiralia</taxon>
        <taxon>Lophotrochozoa</taxon>
        <taxon>Platyhelminthes</taxon>
        <taxon>Rhabditophora</taxon>
        <taxon>Macrostomorpha</taxon>
        <taxon>Macrostomida</taxon>
        <taxon>Macrostomidae</taxon>
        <taxon>Macrostomum</taxon>
    </lineage>
</organism>
<gene>
    <name evidence="4" type="ORF">BOX15_Mlig012623g2</name>
</gene>
<evidence type="ECO:0008006" key="6">
    <source>
        <dbReference type="Google" id="ProtNLM"/>
    </source>
</evidence>
<dbReference type="GO" id="GO:0005829">
    <property type="term" value="C:cytosol"/>
    <property type="evidence" value="ECO:0007669"/>
    <property type="project" value="GOC"/>
</dbReference>
<dbReference type="Pfam" id="PF25468">
    <property type="entry name" value="HEAT_HEATR5A"/>
    <property type="match status" value="2"/>
</dbReference>
<feature type="compositionally biased region" description="Low complexity" evidence="3">
    <location>
        <begin position="2040"/>
        <end position="2051"/>
    </location>
</feature>
<dbReference type="GO" id="GO:0042147">
    <property type="term" value="P:retrograde transport, endosome to Golgi"/>
    <property type="evidence" value="ECO:0007669"/>
    <property type="project" value="TreeGrafter"/>
</dbReference>
<dbReference type="FunFam" id="1.25.10.10:FF:000262">
    <property type="entry name" value="HEAT repeat-containing protein 5B"/>
    <property type="match status" value="1"/>
</dbReference>
<dbReference type="OrthoDB" id="192608at2759"/>
<comment type="similarity">
    <text evidence="1">Belongs to the HEATR5 family.</text>
</comment>
<dbReference type="EMBL" id="NIVC01001777">
    <property type="protein sequence ID" value="PAA64164.1"/>
    <property type="molecule type" value="Genomic_DNA"/>
</dbReference>
<feature type="compositionally biased region" description="Acidic residues" evidence="3">
    <location>
        <begin position="1287"/>
        <end position="1301"/>
    </location>
</feature>
<reference evidence="4 5" key="1">
    <citation type="submission" date="2017-06" db="EMBL/GenBank/DDBJ databases">
        <title>A platform for efficient transgenesis in Macrostomum lignano, a flatworm model organism for stem cell research.</title>
        <authorList>
            <person name="Berezikov E."/>
        </authorList>
    </citation>
    <scope>NUCLEOTIDE SEQUENCE [LARGE SCALE GENOMIC DNA]</scope>
    <source>
        <strain evidence="4">DV1</strain>
        <tissue evidence="4">Whole organism</tissue>
    </source>
</reference>
<evidence type="ECO:0000256" key="1">
    <source>
        <dbReference type="ARBA" id="ARBA00008304"/>
    </source>
</evidence>